<accession>A0A392USW2</accession>
<keyword evidence="1" id="KW-0812">Transmembrane</keyword>
<comment type="caution">
    <text evidence="2">The sequence shown here is derived from an EMBL/GenBank/DDBJ whole genome shotgun (WGS) entry which is preliminary data.</text>
</comment>
<protein>
    <submittedName>
        <fullName evidence="2">Uncharacterized protein</fullName>
    </submittedName>
</protein>
<proteinExistence type="predicted"/>
<evidence type="ECO:0000256" key="1">
    <source>
        <dbReference type="SAM" id="Phobius"/>
    </source>
</evidence>
<evidence type="ECO:0000313" key="3">
    <source>
        <dbReference type="Proteomes" id="UP000265520"/>
    </source>
</evidence>
<sequence>SLDKCVAVAVAVLGFLDCCVPILDLVVEGYSSIRIVELLAVAEAAKD</sequence>
<evidence type="ECO:0000313" key="2">
    <source>
        <dbReference type="EMBL" id="MCI75847.1"/>
    </source>
</evidence>
<keyword evidence="1" id="KW-1133">Transmembrane helix</keyword>
<organism evidence="2 3">
    <name type="scientific">Trifolium medium</name>
    <dbReference type="NCBI Taxonomy" id="97028"/>
    <lineage>
        <taxon>Eukaryota</taxon>
        <taxon>Viridiplantae</taxon>
        <taxon>Streptophyta</taxon>
        <taxon>Embryophyta</taxon>
        <taxon>Tracheophyta</taxon>
        <taxon>Spermatophyta</taxon>
        <taxon>Magnoliopsida</taxon>
        <taxon>eudicotyledons</taxon>
        <taxon>Gunneridae</taxon>
        <taxon>Pentapetalae</taxon>
        <taxon>rosids</taxon>
        <taxon>fabids</taxon>
        <taxon>Fabales</taxon>
        <taxon>Fabaceae</taxon>
        <taxon>Papilionoideae</taxon>
        <taxon>50 kb inversion clade</taxon>
        <taxon>NPAAA clade</taxon>
        <taxon>Hologalegina</taxon>
        <taxon>IRL clade</taxon>
        <taxon>Trifolieae</taxon>
        <taxon>Trifolium</taxon>
    </lineage>
</organism>
<dbReference type="AlphaFoldDB" id="A0A392USW2"/>
<name>A0A392USW2_9FABA</name>
<feature type="non-terminal residue" evidence="2">
    <location>
        <position position="1"/>
    </location>
</feature>
<dbReference type="EMBL" id="LXQA010892352">
    <property type="protein sequence ID" value="MCI75847.1"/>
    <property type="molecule type" value="Genomic_DNA"/>
</dbReference>
<keyword evidence="1" id="KW-0472">Membrane</keyword>
<dbReference type="Proteomes" id="UP000265520">
    <property type="component" value="Unassembled WGS sequence"/>
</dbReference>
<keyword evidence="3" id="KW-1185">Reference proteome</keyword>
<feature type="transmembrane region" description="Helical" evidence="1">
    <location>
        <begin position="6"/>
        <end position="27"/>
    </location>
</feature>
<reference evidence="2 3" key="1">
    <citation type="journal article" date="2018" name="Front. Plant Sci.">
        <title>Red Clover (Trifolium pratense) and Zigzag Clover (T. medium) - A Picture of Genomic Similarities and Differences.</title>
        <authorList>
            <person name="Dluhosova J."/>
            <person name="Istvanek J."/>
            <person name="Nedelnik J."/>
            <person name="Repkova J."/>
        </authorList>
    </citation>
    <scope>NUCLEOTIDE SEQUENCE [LARGE SCALE GENOMIC DNA]</scope>
    <source>
        <strain evidence="3">cv. 10/8</strain>
        <tissue evidence="2">Leaf</tissue>
    </source>
</reference>